<dbReference type="Pfam" id="PF00535">
    <property type="entry name" value="Glycos_transf_2"/>
    <property type="match status" value="1"/>
</dbReference>
<feature type="domain" description="Glycosyltransferase 2-like" evidence="1">
    <location>
        <begin position="7"/>
        <end position="134"/>
    </location>
</feature>
<keyword evidence="2" id="KW-0808">Transferase</keyword>
<dbReference type="PANTHER" id="PTHR22916">
    <property type="entry name" value="GLYCOSYLTRANSFERASE"/>
    <property type="match status" value="1"/>
</dbReference>
<dbReference type="InterPro" id="IPR029044">
    <property type="entry name" value="Nucleotide-diphossugar_trans"/>
</dbReference>
<sequence length="327" mass="38307">MNYIQLSIIIPVFKVKDYVRKCLESVLAISNLNYEIIVVQDVHADNSLEDVPDLLNNPLIRICNQKNAGLSAARNAGLFLAKGEFVYFMDSDDYINPIAFSNFFVRYYPLSPDILVGAFKYVNENGEGLEQQNNQLVFTAQGVFKGQDYLLRYLSLPMVWLNIYKRSFCLDNQLDFKTGIYFEDNEFTPRALYLAQDVCVTSSPFYYYRIRSGSLAQQMFDGKKLEDSVFVANSLLDFSNYRVKEKRMKSYFAERALSIFFGTLGFFLQNHFVNKEQEREINLLLRRVSLLANLPFHFRSMLLFHRITLRGMLYVVKKRYKYKYFQS</sequence>
<dbReference type="AlphaFoldDB" id="A0AAP2VJA8"/>
<evidence type="ECO:0000313" key="2">
    <source>
        <dbReference type="EMBL" id="MCB6517007.1"/>
    </source>
</evidence>
<organism evidence="2 3">
    <name type="scientific">Parabacteroides distasonis</name>
    <dbReference type="NCBI Taxonomy" id="823"/>
    <lineage>
        <taxon>Bacteria</taxon>
        <taxon>Pseudomonadati</taxon>
        <taxon>Bacteroidota</taxon>
        <taxon>Bacteroidia</taxon>
        <taxon>Bacteroidales</taxon>
        <taxon>Tannerellaceae</taxon>
        <taxon>Parabacteroides</taxon>
    </lineage>
</organism>
<evidence type="ECO:0000259" key="1">
    <source>
        <dbReference type="Pfam" id="PF00535"/>
    </source>
</evidence>
<dbReference type="PANTHER" id="PTHR22916:SF3">
    <property type="entry name" value="UDP-GLCNAC:BETAGAL BETA-1,3-N-ACETYLGLUCOSAMINYLTRANSFERASE-LIKE PROTEIN 1"/>
    <property type="match status" value="1"/>
</dbReference>
<gene>
    <name evidence="2" type="ORF">LI194_04255</name>
</gene>
<dbReference type="Proteomes" id="UP001198806">
    <property type="component" value="Unassembled WGS sequence"/>
</dbReference>
<dbReference type="EMBL" id="JAJCNI010000003">
    <property type="protein sequence ID" value="MCB6517007.1"/>
    <property type="molecule type" value="Genomic_DNA"/>
</dbReference>
<evidence type="ECO:0000313" key="3">
    <source>
        <dbReference type="Proteomes" id="UP001198806"/>
    </source>
</evidence>
<proteinExistence type="predicted"/>
<dbReference type="RefSeq" id="WP_158533051.1">
    <property type="nucleotide sequence ID" value="NZ_JAHOOC010000006.1"/>
</dbReference>
<dbReference type="SUPFAM" id="SSF53448">
    <property type="entry name" value="Nucleotide-diphospho-sugar transferases"/>
    <property type="match status" value="1"/>
</dbReference>
<name>A0AAP2VJA8_PARDI</name>
<dbReference type="GO" id="GO:0016758">
    <property type="term" value="F:hexosyltransferase activity"/>
    <property type="evidence" value="ECO:0007669"/>
    <property type="project" value="UniProtKB-ARBA"/>
</dbReference>
<accession>A0AAP2VJA8</accession>
<comment type="caution">
    <text evidence="2">The sequence shown here is derived from an EMBL/GenBank/DDBJ whole genome shotgun (WGS) entry which is preliminary data.</text>
</comment>
<dbReference type="InterPro" id="IPR001173">
    <property type="entry name" value="Glyco_trans_2-like"/>
</dbReference>
<reference evidence="2" key="1">
    <citation type="submission" date="2021-10" db="EMBL/GenBank/DDBJ databases">
        <title>Collection of gut derived symbiotic bacterial strains cultured from healthy donors.</title>
        <authorList>
            <person name="Lin H."/>
            <person name="Littmann E."/>
            <person name="Kohout C."/>
            <person name="Pamer E.G."/>
        </authorList>
    </citation>
    <scope>NUCLEOTIDE SEQUENCE</scope>
    <source>
        <strain evidence="2">DFI.2.94</strain>
    </source>
</reference>
<dbReference type="CDD" id="cd00761">
    <property type="entry name" value="Glyco_tranf_GTA_type"/>
    <property type="match status" value="1"/>
</dbReference>
<dbReference type="EC" id="2.4.-.-" evidence="2"/>
<dbReference type="Gene3D" id="3.90.550.10">
    <property type="entry name" value="Spore Coat Polysaccharide Biosynthesis Protein SpsA, Chain A"/>
    <property type="match status" value="1"/>
</dbReference>
<protein>
    <submittedName>
        <fullName evidence="2">Glycosyltransferase</fullName>
        <ecNumber evidence="2">2.4.-.-</ecNumber>
    </submittedName>
</protein>
<keyword evidence="2" id="KW-0328">Glycosyltransferase</keyword>